<reference evidence="2 3" key="1">
    <citation type="submission" date="2024-04" db="EMBL/GenBank/DDBJ databases">
        <title>Novel genus in family Flammeovirgaceae.</title>
        <authorList>
            <person name="Nguyen T.H."/>
            <person name="Vuong T.Q."/>
            <person name="Le H."/>
            <person name="Kim S.-G."/>
        </authorList>
    </citation>
    <scope>NUCLEOTIDE SEQUENCE [LARGE SCALE GENOMIC DNA]</scope>
    <source>
        <strain evidence="2 3">JCM 23209</strain>
    </source>
</reference>
<feature type="region of interest" description="Disordered" evidence="1">
    <location>
        <begin position="1"/>
        <end position="28"/>
    </location>
</feature>
<evidence type="ECO:0000256" key="1">
    <source>
        <dbReference type="SAM" id="MobiDB-lite"/>
    </source>
</evidence>
<dbReference type="AlphaFoldDB" id="A0AAW9S0H8"/>
<sequence>MSTTRGNGSLPHSGAKTDHEKTNPSELAKGYDKISITLHSQETDELGKAEYFVRKTEK</sequence>
<proteinExistence type="predicted"/>
<accession>A0AAW9S0H8</accession>
<keyword evidence="3" id="KW-1185">Reference proteome</keyword>
<dbReference type="Proteomes" id="UP001403385">
    <property type="component" value="Unassembled WGS sequence"/>
</dbReference>
<name>A0AAW9S0H8_9BACT</name>
<dbReference type="EMBL" id="JBDKWZ010000006">
    <property type="protein sequence ID" value="MEN7548710.1"/>
    <property type="molecule type" value="Genomic_DNA"/>
</dbReference>
<gene>
    <name evidence="2" type="ORF">AAG747_12370</name>
</gene>
<evidence type="ECO:0000313" key="3">
    <source>
        <dbReference type="Proteomes" id="UP001403385"/>
    </source>
</evidence>
<organism evidence="2 3">
    <name type="scientific">Rapidithrix thailandica</name>
    <dbReference type="NCBI Taxonomy" id="413964"/>
    <lineage>
        <taxon>Bacteria</taxon>
        <taxon>Pseudomonadati</taxon>
        <taxon>Bacteroidota</taxon>
        <taxon>Cytophagia</taxon>
        <taxon>Cytophagales</taxon>
        <taxon>Flammeovirgaceae</taxon>
        <taxon>Rapidithrix</taxon>
    </lineage>
</organism>
<protein>
    <submittedName>
        <fullName evidence="2">Uncharacterized protein</fullName>
    </submittedName>
</protein>
<dbReference type="RefSeq" id="WP_346821487.1">
    <property type="nucleotide sequence ID" value="NZ_JBDKWZ010000006.1"/>
</dbReference>
<comment type="caution">
    <text evidence="2">The sequence shown here is derived from an EMBL/GenBank/DDBJ whole genome shotgun (WGS) entry which is preliminary data.</text>
</comment>
<evidence type="ECO:0000313" key="2">
    <source>
        <dbReference type="EMBL" id="MEN7548710.1"/>
    </source>
</evidence>